<evidence type="ECO:0000256" key="6">
    <source>
        <dbReference type="ARBA" id="ARBA00022496"/>
    </source>
</evidence>
<dbReference type="GO" id="GO:0006879">
    <property type="term" value="P:intracellular iron ion homeostasis"/>
    <property type="evidence" value="ECO:0007669"/>
    <property type="project" value="UniProtKB-KW"/>
</dbReference>
<dbReference type="Proteomes" id="UP000694925">
    <property type="component" value="Unplaced"/>
</dbReference>
<evidence type="ECO:0000313" key="15">
    <source>
        <dbReference type="RefSeq" id="XP_017893480.1"/>
    </source>
</evidence>
<proteinExistence type="inferred from homology"/>
<dbReference type="GO" id="GO:0004322">
    <property type="term" value="F:ferroxidase activity"/>
    <property type="evidence" value="ECO:0007669"/>
    <property type="project" value="UniProtKB-EC"/>
</dbReference>
<dbReference type="KEGG" id="ccal:108633045"/>
<gene>
    <name evidence="15" type="primary">LOC108633045</name>
</gene>
<evidence type="ECO:0000256" key="3">
    <source>
        <dbReference type="ARBA" id="ARBA00013107"/>
    </source>
</evidence>
<dbReference type="GeneID" id="108633045"/>
<evidence type="ECO:0000256" key="5">
    <source>
        <dbReference type="ARBA" id="ARBA00022448"/>
    </source>
</evidence>
<keyword evidence="14" id="KW-1185">Reference proteome</keyword>
<dbReference type="InterPro" id="IPR002908">
    <property type="entry name" value="Frataxin/CyaY"/>
</dbReference>
<evidence type="ECO:0000256" key="8">
    <source>
        <dbReference type="ARBA" id="ARBA00023002"/>
    </source>
</evidence>
<evidence type="ECO:0000256" key="2">
    <source>
        <dbReference type="ARBA" id="ARBA00008183"/>
    </source>
</evidence>
<keyword evidence="12" id="KW-0350">Heme biosynthesis</keyword>
<evidence type="ECO:0000256" key="12">
    <source>
        <dbReference type="ARBA" id="ARBA00023133"/>
    </source>
</evidence>
<dbReference type="GO" id="GO:0051537">
    <property type="term" value="F:2 iron, 2 sulfur cluster binding"/>
    <property type="evidence" value="ECO:0007669"/>
    <property type="project" value="TreeGrafter"/>
</dbReference>
<evidence type="ECO:0000256" key="11">
    <source>
        <dbReference type="ARBA" id="ARBA00023128"/>
    </source>
</evidence>
<dbReference type="GO" id="GO:0008199">
    <property type="term" value="F:ferric iron binding"/>
    <property type="evidence" value="ECO:0007669"/>
    <property type="project" value="InterPro"/>
</dbReference>
<evidence type="ECO:0000256" key="10">
    <source>
        <dbReference type="ARBA" id="ARBA00023065"/>
    </source>
</evidence>
<evidence type="ECO:0000256" key="13">
    <source>
        <dbReference type="ARBA" id="ARBA00047990"/>
    </source>
</evidence>
<comment type="similarity">
    <text evidence="2">Belongs to the frataxin family.</text>
</comment>
<dbReference type="Pfam" id="PF01491">
    <property type="entry name" value="Frataxin_Cyay"/>
    <property type="match status" value="1"/>
</dbReference>
<dbReference type="AlphaFoldDB" id="A0AAJ7JHQ7"/>
<dbReference type="GO" id="GO:0006826">
    <property type="term" value="P:iron ion transport"/>
    <property type="evidence" value="ECO:0007669"/>
    <property type="project" value="UniProtKB-KW"/>
</dbReference>
<sequence>MILSGNVIRNSLFRVLSYDPVFSIINKCSLQTVNVHQPSIGYLISCNEKYSSLRTSKYKLIARFSSNDSAGYSTTQELTAVQFEKVSNDTLESLTEYFDELVERAIHLTDGDVSYGDGVLTIKFGNPYGTYVINRQTPNKQIWLSSPKSGPKRYDFVNGKWIYKHDGKTMHELLNNEIPAIVRDQTQFEKCSYSGKEKDAAMRTT</sequence>
<evidence type="ECO:0000256" key="4">
    <source>
        <dbReference type="ARBA" id="ARBA00022434"/>
    </source>
</evidence>
<dbReference type="PROSITE" id="PS50810">
    <property type="entry name" value="FRATAXIN_2"/>
    <property type="match status" value="1"/>
</dbReference>
<dbReference type="RefSeq" id="XP_017893480.1">
    <property type="nucleotide sequence ID" value="XM_018037991.2"/>
</dbReference>
<keyword evidence="11" id="KW-0496">Mitochondrion</keyword>
<dbReference type="EC" id="1.16.3.1" evidence="3"/>
<dbReference type="NCBIfam" id="TIGR03422">
    <property type="entry name" value="mito_frataxin"/>
    <property type="match status" value="1"/>
</dbReference>
<dbReference type="InterPro" id="IPR017789">
    <property type="entry name" value="Frataxin"/>
</dbReference>
<keyword evidence="6" id="KW-0410">Iron transport</keyword>
<evidence type="ECO:0000256" key="9">
    <source>
        <dbReference type="ARBA" id="ARBA00023004"/>
    </source>
</evidence>
<dbReference type="FunFam" id="3.30.920.10:FF:000002">
    <property type="entry name" value="Frataxin, mitochondrial"/>
    <property type="match status" value="1"/>
</dbReference>
<dbReference type="CDD" id="cd00503">
    <property type="entry name" value="Frataxin"/>
    <property type="match status" value="1"/>
</dbReference>
<evidence type="ECO:0000256" key="1">
    <source>
        <dbReference type="ARBA" id="ARBA00004173"/>
    </source>
</evidence>
<dbReference type="GO" id="GO:0005739">
    <property type="term" value="C:mitochondrion"/>
    <property type="evidence" value="ECO:0007669"/>
    <property type="project" value="UniProtKB-SubCell"/>
</dbReference>
<dbReference type="SMART" id="SM01219">
    <property type="entry name" value="Frataxin_Cyay"/>
    <property type="match status" value="1"/>
</dbReference>
<organism evidence="14 15">
    <name type="scientific">Ceratina calcarata</name>
    <dbReference type="NCBI Taxonomy" id="156304"/>
    <lineage>
        <taxon>Eukaryota</taxon>
        <taxon>Metazoa</taxon>
        <taxon>Ecdysozoa</taxon>
        <taxon>Arthropoda</taxon>
        <taxon>Hexapoda</taxon>
        <taxon>Insecta</taxon>
        <taxon>Pterygota</taxon>
        <taxon>Neoptera</taxon>
        <taxon>Endopterygota</taxon>
        <taxon>Hymenoptera</taxon>
        <taxon>Apocrita</taxon>
        <taxon>Aculeata</taxon>
        <taxon>Apoidea</taxon>
        <taxon>Anthophila</taxon>
        <taxon>Apidae</taxon>
        <taxon>Ceratina</taxon>
        <taxon>Zadontomerus</taxon>
    </lineage>
</organism>
<dbReference type="CTD" id="2271"/>
<name>A0AAJ7JHQ7_9HYME</name>
<keyword evidence="8" id="KW-0560">Oxidoreductase</keyword>
<evidence type="ECO:0000256" key="7">
    <source>
        <dbReference type="ARBA" id="ARBA00022946"/>
    </source>
</evidence>
<dbReference type="PROSITE" id="PS01344">
    <property type="entry name" value="FRATAXIN_1"/>
    <property type="match status" value="1"/>
</dbReference>
<keyword evidence="10" id="KW-0406">Ion transport</keyword>
<reference evidence="15" key="1">
    <citation type="submission" date="2025-08" db="UniProtKB">
        <authorList>
            <consortium name="RefSeq"/>
        </authorList>
    </citation>
    <scope>IDENTIFICATION</scope>
    <source>
        <tissue evidence="15">Whole body</tissue>
    </source>
</reference>
<evidence type="ECO:0000313" key="14">
    <source>
        <dbReference type="Proteomes" id="UP000694925"/>
    </source>
</evidence>
<dbReference type="GO" id="GO:0034986">
    <property type="term" value="F:iron chaperone activity"/>
    <property type="evidence" value="ECO:0007669"/>
    <property type="project" value="TreeGrafter"/>
</dbReference>
<dbReference type="PRINTS" id="PR00904">
    <property type="entry name" value="FRATAXIN"/>
</dbReference>
<dbReference type="PANTHER" id="PTHR16821:SF2">
    <property type="entry name" value="FRATAXIN, MITOCHONDRIAL"/>
    <property type="match status" value="1"/>
</dbReference>
<dbReference type="GO" id="GO:0016226">
    <property type="term" value="P:iron-sulfur cluster assembly"/>
    <property type="evidence" value="ECO:0007669"/>
    <property type="project" value="InterPro"/>
</dbReference>
<keyword evidence="9" id="KW-0408">Iron</keyword>
<dbReference type="InterPro" id="IPR036524">
    <property type="entry name" value="Frataxin/CyaY_sf"/>
</dbReference>
<comment type="catalytic activity">
    <reaction evidence="13">
        <text>4 Fe(2+) + O2 + 4 H(+) = 4 Fe(3+) + 2 H2O</text>
        <dbReference type="Rhea" id="RHEA:11148"/>
        <dbReference type="ChEBI" id="CHEBI:15377"/>
        <dbReference type="ChEBI" id="CHEBI:15378"/>
        <dbReference type="ChEBI" id="CHEBI:15379"/>
        <dbReference type="ChEBI" id="CHEBI:29033"/>
        <dbReference type="ChEBI" id="CHEBI:29034"/>
        <dbReference type="EC" id="1.16.3.1"/>
    </reaction>
</comment>
<comment type="subcellular location">
    <subcellularLocation>
        <location evidence="1">Mitochondrion</location>
    </subcellularLocation>
</comment>
<dbReference type="InterPro" id="IPR020895">
    <property type="entry name" value="Frataxin_CS"/>
</dbReference>
<dbReference type="SUPFAM" id="SSF55387">
    <property type="entry name" value="Frataxin/Nqo15-like"/>
    <property type="match status" value="1"/>
</dbReference>
<accession>A0AAJ7JHQ7</accession>
<dbReference type="PANTHER" id="PTHR16821">
    <property type="entry name" value="FRATAXIN"/>
    <property type="match status" value="1"/>
</dbReference>
<keyword evidence="4" id="KW-0409">Iron storage</keyword>
<protein>
    <recommendedName>
        <fullName evidence="3">ferroxidase</fullName>
        <ecNumber evidence="3">1.16.3.1</ecNumber>
    </recommendedName>
</protein>
<dbReference type="GO" id="GO:0008198">
    <property type="term" value="F:ferrous iron binding"/>
    <property type="evidence" value="ECO:0007669"/>
    <property type="project" value="TreeGrafter"/>
</dbReference>
<dbReference type="GO" id="GO:0006783">
    <property type="term" value="P:heme biosynthetic process"/>
    <property type="evidence" value="ECO:0007669"/>
    <property type="project" value="UniProtKB-KW"/>
</dbReference>
<dbReference type="Gene3D" id="3.30.920.10">
    <property type="entry name" value="Frataxin/CyaY"/>
    <property type="match status" value="1"/>
</dbReference>
<dbReference type="NCBIfam" id="TIGR03421">
    <property type="entry name" value="FeS_CyaY"/>
    <property type="match status" value="1"/>
</dbReference>
<keyword evidence="7" id="KW-0809">Transit peptide</keyword>
<keyword evidence="5" id="KW-0813">Transport</keyword>